<dbReference type="PANTHER" id="PTHR11076:SF33">
    <property type="entry name" value="DNA POLYMERASE KAPPA"/>
    <property type="match status" value="1"/>
</dbReference>
<evidence type="ECO:0000313" key="20">
    <source>
        <dbReference type="Proteomes" id="UP000253529"/>
    </source>
</evidence>
<comment type="similarity">
    <text evidence="2 17">Belongs to the DNA polymerase type-Y family.</text>
</comment>
<dbReference type="SUPFAM" id="SSF56672">
    <property type="entry name" value="DNA/RNA polymerases"/>
    <property type="match status" value="1"/>
</dbReference>
<evidence type="ECO:0000256" key="16">
    <source>
        <dbReference type="ARBA" id="ARBA00049244"/>
    </source>
</evidence>
<evidence type="ECO:0000256" key="2">
    <source>
        <dbReference type="ARBA" id="ARBA00010945"/>
    </source>
</evidence>
<dbReference type="EC" id="2.7.7.7" evidence="17"/>
<evidence type="ECO:0000256" key="3">
    <source>
        <dbReference type="ARBA" id="ARBA00011245"/>
    </source>
</evidence>
<evidence type="ECO:0000256" key="11">
    <source>
        <dbReference type="ARBA" id="ARBA00022842"/>
    </source>
</evidence>
<keyword evidence="6 17" id="KW-0808">Transferase</keyword>
<dbReference type="RefSeq" id="WP_113894039.1">
    <property type="nucleotide sequence ID" value="NZ_QNRK01000061.1"/>
</dbReference>
<dbReference type="Proteomes" id="UP000253529">
    <property type="component" value="Unassembled WGS sequence"/>
</dbReference>
<dbReference type="EMBL" id="QNRK01000061">
    <property type="protein sequence ID" value="RBP00972.1"/>
    <property type="molecule type" value="Genomic_DNA"/>
</dbReference>
<feature type="domain" description="UmuC" evidence="18">
    <location>
        <begin position="42"/>
        <end position="223"/>
    </location>
</feature>
<evidence type="ECO:0000256" key="12">
    <source>
        <dbReference type="ARBA" id="ARBA00022932"/>
    </source>
</evidence>
<dbReference type="InterPro" id="IPR043128">
    <property type="entry name" value="Rev_trsase/Diguanyl_cyclase"/>
</dbReference>
<dbReference type="Pfam" id="PF11799">
    <property type="entry name" value="IMS_C"/>
    <property type="match status" value="1"/>
</dbReference>
<name>A0A366EF01_9HYPH</name>
<dbReference type="AlphaFoldDB" id="A0A366EF01"/>
<dbReference type="InterPro" id="IPR036775">
    <property type="entry name" value="DNA_pol_Y-fam_lit_finger_sf"/>
</dbReference>
<keyword evidence="12 17" id="KW-0239">DNA-directed DNA polymerase</keyword>
<evidence type="ECO:0000256" key="9">
    <source>
        <dbReference type="ARBA" id="ARBA00022723"/>
    </source>
</evidence>
<dbReference type="SUPFAM" id="SSF100879">
    <property type="entry name" value="Lesion bypass DNA polymerase (Y-family), little finger domain"/>
    <property type="match status" value="1"/>
</dbReference>
<comment type="catalytic activity">
    <reaction evidence="16 17">
        <text>DNA(n) + a 2'-deoxyribonucleoside 5'-triphosphate = DNA(n+1) + diphosphate</text>
        <dbReference type="Rhea" id="RHEA:22508"/>
        <dbReference type="Rhea" id="RHEA-COMP:17339"/>
        <dbReference type="Rhea" id="RHEA-COMP:17340"/>
        <dbReference type="ChEBI" id="CHEBI:33019"/>
        <dbReference type="ChEBI" id="CHEBI:61560"/>
        <dbReference type="ChEBI" id="CHEBI:173112"/>
        <dbReference type="EC" id="2.7.7.7"/>
    </reaction>
</comment>
<dbReference type="FunFam" id="3.30.1490.100:FF:000004">
    <property type="entry name" value="DNA polymerase IV"/>
    <property type="match status" value="1"/>
</dbReference>
<dbReference type="GO" id="GO:0003887">
    <property type="term" value="F:DNA-directed DNA polymerase activity"/>
    <property type="evidence" value="ECO:0007669"/>
    <property type="project" value="UniProtKB-UniRule"/>
</dbReference>
<evidence type="ECO:0000256" key="4">
    <source>
        <dbReference type="ARBA" id="ARBA00022457"/>
    </source>
</evidence>
<evidence type="ECO:0000256" key="6">
    <source>
        <dbReference type="ARBA" id="ARBA00022679"/>
    </source>
</evidence>
<reference evidence="19 20" key="1">
    <citation type="submission" date="2018-06" db="EMBL/GenBank/DDBJ databases">
        <title>Genomic Encyclopedia of Type Strains, Phase IV (KMG-IV): sequencing the most valuable type-strain genomes for metagenomic binning, comparative biology and taxonomic classification.</title>
        <authorList>
            <person name="Goeker M."/>
        </authorList>
    </citation>
    <scope>NUCLEOTIDE SEQUENCE [LARGE SCALE GENOMIC DNA]</scope>
    <source>
        <strain evidence="19 20">DSM 24875</strain>
    </source>
</reference>
<dbReference type="GO" id="GO:0042276">
    <property type="term" value="P:error-prone translesion synthesis"/>
    <property type="evidence" value="ECO:0007669"/>
    <property type="project" value="TreeGrafter"/>
</dbReference>
<dbReference type="GO" id="GO:0006281">
    <property type="term" value="P:DNA repair"/>
    <property type="evidence" value="ECO:0007669"/>
    <property type="project" value="UniProtKB-UniRule"/>
</dbReference>
<dbReference type="NCBIfam" id="NF002751">
    <property type="entry name" value="PRK02794.1"/>
    <property type="match status" value="1"/>
</dbReference>
<feature type="binding site" evidence="17">
    <location>
        <position position="46"/>
    </location>
    <ligand>
        <name>Mg(2+)</name>
        <dbReference type="ChEBI" id="CHEBI:18420"/>
    </ligand>
</feature>
<dbReference type="InterPro" id="IPR050116">
    <property type="entry name" value="DNA_polymerase-Y"/>
</dbReference>
<dbReference type="FunFam" id="3.40.1170.60:FF:000001">
    <property type="entry name" value="DNA polymerase IV"/>
    <property type="match status" value="1"/>
</dbReference>
<organism evidence="19 20">
    <name type="scientific">Roseiarcus fermentans</name>
    <dbReference type="NCBI Taxonomy" id="1473586"/>
    <lineage>
        <taxon>Bacteria</taxon>
        <taxon>Pseudomonadati</taxon>
        <taxon>Pseudomonadota</taxon>
        <taxon>Alphaproteobacteria</taxon>
        <taxon>Hyphomicrobiales</taxon>
        <taxon>Roseiarcaceae</taxon>
        <taxon>Roseiarcus</taxon>
    </lineage>
</organism>
<dbReference type="InterPro" id="IPR017961">
    <property type="entry name" value="DNA_pol_Y-fam_little_finger"/>
</dbReference>
<evidence type="ECO:0000313" key="19">
    <source>
        <dbReference type="EMBL" id="RBP00972.1"/>
    </source>
</evidence>
<dbReference type="Gene3D" id="3.30.1490.100">
    <property type="entry name" value="DNA polymerase, Y-family, little finger domain"/>
    <property type="match status" value="1"/>
</dbReference>
<sequence>MSGARPLLCRDCLARRPRAVGRCPDCGSPRAVDLEAAAGLAVAHVDCDAFYASVEKRDDPSLRDRPLIVGGRGPRGVVSTCCYLARTDGVRSAMPMARARALCPEAVVIPPDMAKYARVAREIRALMQALTPLVEPLSIDEAFLDLAGCEGANGAGAAETLARFAARVEREIGVTVSVGLSDCKFLAKMASDLDKPRGFAVIGREGAKAWLAPQGVGRLWGVGKAGQQRLERLGFRLIGDLQRVDEWDAAARLGDEGRRLWRLANGIDDRRVSATRETKSISSETTFDVDVGDREELTRVLLRHCDRVAARLGKAGLSAGGVTLKLRLGDFSLRTRSRTGLRPTQLAPRLFAAARTLLDAQPEGVAYRLIGVAATDLVPAGTADDADLIDGDGRREKSREAAIAALREKFGAAAVERGLAFTGRPRR</sequence>
<evidence type="ECO:0000256" key="10">
    <source>
        <dbReference type="ARBA" id="ARBA00022763"/>
    </source>
</evidence>
<evidence type="ECO:0000256" key="1">
    <source>
        <dbReference type="ARBA" id="ARBA00004496"/>
    </source>
</evidence>
<keyword evidence="9 17" id="KW-0479">Metal-binding</keyword>
<evidence type="ECO:0000256" key="14">
    <source>
        <dbReference type="ARBA" id="ARBA00023204"/>
    </source>
</evidence>
<evidence type="ECO:0000256" key="17">
    <source>
        <dbReference type="HAMAP-Rule" id="MF_01113"/>
    </source>
</evidence>
<dbReference type="Gene3D" id="3.30.70.270">
    <property type="match status" value="1"/>
</dbReference>
<feature type="binding site" evidence="17">
    <location>
        <position position="140"/>
    </location>
    <ligand>
        <name>Mg(2+)</name>
        <dbReference type="ChEBI" id="CHEBI:18420"/>
    </ligand>
</feature>
<evidence type="ECO:0000256" key="5">
    <source>
        <dbReference type="ARBA" id="ARBA00022490"/>
    </source>
</evidence>
<dbReference type="InterPro" id="IPR022880">
    <property type="entry name" value="DNApol_IV"/>
</dbReference>
<evidence type="ECO:0000256" key="8">
    <source>
        <dbReference type="ARBA" id="ARBA00022705"/>
    </source>
</evidence>
<dbReference type="NCBIfam" id="NF002677">
    <property type="entry name" value="PRK02406.1"/>
    <property type="match status" value="1"/>
</dbReference>
<evidence type="ECO:0000256" key="7">
    <source>
        <dbReference type="ARBA" id="ARBA00022695"/>
    </source>
</evidence>
<feature type="active site" evidence="17">
    <location>
        <position position="141"/>
    </location>
</feature>
<keyword evidence="8 17" id="KW-0235">DNA replication</keyword>
<dbReference type="OrthoDB" id="9808813at2"/>
<dbReference type="PROSITE" id="PS50173">
    <property type="entry name" value="UMUC"/>
    <property type="match status" value="1"/>
</dbReference>
<protein>
    <recommendedName>
        <fullName evidence="17">DNA polymerase IV</fullName>
        <shortName evidence="17">Pol IV</shortName>
        <ecNumber evidence="17">2.7.7.7</ecNumber>
    </recommendedName>
</protein>
<gene>
    <name evidence="17" type="primary">dinB</name>
    <name evidence="19" type="ORF">DFR50_16112</name>
</gene>
<keyword evidence="11 17" id="KW-0460">Magnesium</keyword>
<comment type="subunit">
    <text evidence="3 17">Monomer.</text>
</comment>
<proteinExistence type="inferred from homology"/>
<keyword evidence="13 17" id="KW-0238">DNA-binding</keyword>
<keyword evidence="4 17" id="KW-0515">Mutator protein</keyword>
<evidence type="ECO:0000259" key="18">
    <source>
        <dbReference type="PROSITE" id="PS50173"/>
    </source>
</evidence>
<comment type="subcellular location">
    <subcellularLocation>
        <location evidence="1 17">Cytoplasm</location>
    </subcellularLocation>
</comment>
<dbReference type="GO" id="GO:0009432">
    <property type="term" value="P:SOS response"/>
    <property type="evidence" value="ECO:0007669"/>
    <property type="project" value="TreeGrafter"/>
</dbReference>
<evidence type="ECO:0000256" key="15">
    <source>
        <dbReference type="ARBA" id="ARBA00025589"/>
    </source>
</evidence>
<dbReference type="GO" id="GO:0003684">
    <property type="term" value="F:damaged DNA binding"/>
    <property type="evidence" value="ECO:0007669"/>
    <property type="project" value="InterPro"/>
</dbReference>
<keyword evidence="5 17" id="KW-0963">Cytoplasm</keyword>
<dbReference type="Pfam" id="PF00817">
    <property type="entry name" value="IMS"/>
    <property type="match status" value="1"/>
</dbReference>
<keyword evidence="10 17" id="KW-0227">DNA damage</keyword>
<comment type="caution">
    <text evidence="19">The sequence shown here is derived from an EMBL/GenBank/DDBJ whole genome shotgun (WGS) entry which is preliminary data.</text>
</comment>
<dbReference type="HAMAP" id="MF_01113">
    <property type="entry name" value="DNApol_IV"/>
    <property type="match status" value="1"/>
</dbReference>
<dbReference type="Gene3D" id="1.10.150.20">
    <property type="entry name" value="5' to 3' exonuclease, C-terminal subdomain"/>
    <property type="match status" value="1"/>
</dbReference>
<keyword evidence="7 17" id="KW-0548">Nucleotidyltransferase</keyword>
<feature type="site" description="Substrate discrimination" evidence="17">
    <location>
        <position position="51"/>
    </location>
</feature>
<dbReference type="CDD" id="cd03586">
    <property type="entry name" value="PolY_Pol_IV_kappa"/>
    <property type="match status" value="1"/>
</dbReference>
<dbReference type="GO" id="GO:0005829">
    <property type="term" value="C:cytosol"/>
    <property type="evidence" value="ECO:0007669"/>
    <property type="project" value="TreeGrafter"/>
</dbReference>
<keyword evidence="20" id="KW-1185">Reference proteome</keyword>
<dbReference type="InterPro" id="IPR043502">
    <property type="entry name" value="DNA/RNA_pol_sf"/>
</dbReference>
<dbReference type="Gene3D" id="3.40.1170.60">
    <property type="match status" value="1"/>
</dbReference>
<evidence type="ECO:0000256" key="13">
    <source>
        <dbReference type="ARBA" id="ARBA00023125"/>
    </source>
</evidence>
<accession>A0A366EF01</accession>
<dbReference type="InterPro" id="IPR001126">
    <property type="entry name" value="UmuC"/>
</dbReference>
<comment type="function">
    <text evidence="15 17">Poorly processive, error-prone DNA polymerase involved in untargeted mutagenesis. Copies undamaged DNA at stalled replication forks, which arise in vivo from mismatched or misaligned primer ends. These misaligned primers can be extended by PolIV. Exhibits no 3'-5' exonuclease (proofreading) activity. May be involved in translesional synthesis, in conjunction with the beta clamp from PolIII.</text>
</comment>
<dbReference type="GO" id="GO:0000287">
    <property type="term" value="F:magnesium ion binding"/>
    <property type="evidence" value="ECO:0007669"/>
    <property type="project" value="UniProtKB-UniRule"/>
</dbReference>
<keyword evidence="14 17" id="KW-0234">DNA repair</keyword>
<dbReference type="PANTHER" id="PTHR11076">
    <property type="entry name" value="DNA REPAIR POLYMERASE UMUC / TRANSFERASE FAMILY MEMBER"/>
    <property type="match status" value="1"/>
</dbReference>
<dbReference type="GO" id="GO:0006261">
    <property type="term" value="P:DNA-templated DNA replication"/>
    <property type="evidence" value="ECO:0007669"/>
    <property type="project" value="UniProtKB-UniRule"/>
</dbReference>
<comment type="cofactor">
    <cofactor evidence="17">
        <name>Mg(2+)</name>
        <dbReference type="ChEBI" id="CHEBI:18420"/>
    </cofactor>
    <text evidence="17">Binds 2 magnesium ions per subunit.</text>
</comment>